<reference evidence="2 3" key="1">
    <citation type="submission" date="2020-01" db="EMBL/GenBank/DDBJ databases">
        <title>Identification and distribution of gene clusters putatively required for synthesis of sphingolipid metabolism inhibitors in phylogenetically diverse species of the filamentous fungus Fusarium.</title>
        <authorList>
            <person name="Kim H.-S."/>
            <person name="Busman M."/>
            <person name="Brown D.W."/>
            <person name="Divon H."/>
            <person name="Uhlig S."/>
            <person name="Proctor R.H."/>
        </authorList>
    </citation>
    <scope>NUCLEOTIDE SEQUENCE [LARGE SCALE GENOMIC DNA]</scope>
    <source>
        <strain evidence="2 3">NRRL 20459</strain>
    </source>
</reference>
<gene>
    <name evidence="2" type="ORF">FALBO_11046</name>
</gene>
<organism evidence="2 3">
    <name type="scientific">Fusarium albosuccineum</name>
    <dbReference type="NCBI Taxonomy" id="1237068"/>
    <lineage>
        <taxon>Eukaryota</taxon>
        <taxon>Fungi</taxon>
        <taxon>Dikarya</taxon>
        <taxon>Ascomycota</taxon>
        <taxon>Pezizomycotina</taxon>
        <taxon>Sordariomycetes</taxon>
        <taxon>Hypocreomycetidae</taxon>
        <taxon>Hypocreales</taxon>
        <taxon>Nectriaceae</taxon>
        <taxon>Fusarium</taxon>
        <taxon>Fusarium decemcellulare species complex</taxon>
    </lineage>
</organism>
<dbReference type="Proteomes" id="UP000554235">
    <property type="component" value="Unassembled WGS sequence"/>
</dbReference>
<feature type="region of interest" description="Disordered" evidence="1">
    <location>
        <begin position="1"/>
        <end position="26"/>
    </location>
</feature>
<protein>
    <submittedName>
        <fullName evidence="2">Uncharacterized protein</fullName>
    </submittedName>
</protein>
<name>A0A8H4P7J3_9HYPO</name>
<evidence type="ECO:0000313" key="3">
    <source>
        <dbReference type="Proteomes" id="UP000554235"/>
    </source>
</evidence>
<dbReference type="OrthoDB" id="5090697at2759"/>
<proteinExistence type="predicted"/>
<evidence type="ECO:0000313" key="2">
    <source>
        <dbReference type="EMBL" id="KAF4462150.1"/>
    </source>
</evidence>
<keyword evidence="3" id="KW-1185">Reference proteome</keyword>
<evidence type="ECO:0000256" key="1">
    <source>
        <dbReference type="SAM" id="MobiDB-lite"/>
    </source>
</evidence>
<dbReference type="EMBL" id="JAADYS010001580">
    <property type="protein sequence ID" value="KAF4462150.1"/>
    <property type="molecule type" value="Genomic_DNA"/>
</dbReference>
<dbReference type="AlphaFoldDB" id="A0A8H4P7J3"/>
<accession>A0A8H4P7J3</accession>
<feature type="region of interest" description="Disordered" evidence="1">
    <location>
        <begin position="196"/>
        <end position="231"/>
    </location>
</feature>
<sequence length="276" mass="30003">MPEPEESAEPPTPRAGRHTDAMSASLASTSSPISLANMSYCHRNPSLIRPFLHMKKKTTISRILGFPLVVILPMTLSLPQSAPGETPSQGKVERPHVLNASLECIITAPIVFVNPRLVRDPLSWFDTSADYFTPAAYPTTACYGCAKVGRTCRQVPDNAKPHARILQEAAKLLGRGQPVRNWDQLARCALTAVQQVERDSSSMPDPPKAIQRDPGLSPHVPQPPGHDLPHQAFSGNEVAALVTRNNELVAKTNQLLKDLLEKVSVPNNGGFLPPWG</sequence>
<comment type="caution">
    <text evidence="2">The sequence shown here is derived from an EMBL/GenBank/DDBJ whole genome shotgun (WGS) entry which is preliminary data.</text>
</comment>